<comment type="similarity">
    <text evidence="1">Belongs to the peptidase S58 family.</text>
</comment>
<evidence type="ECO:0000313" key="3">
    <source>
        <dbReference type="Proteomes" id="UP001364211"/>
    </source>
</evidence>
<dbReference type="SUPFAM" id="SSF56266">
    <property type="entry name" value="DmpA/ArgJ-like"/>
    <property type="match status" value="1"/>
</dbReference>
<dbReference type="Pfam" id="PF03576">
    <property type="entry name" value="Peptidase_S58"/>
    <property type="match status" value="1"/>
</dbReference>
<dbReference type="PANTHER" id="PTHR36512">
    <property type="entry name" value="D-AMINOPEPTIDASE"/>
    <property type="match status" value="1"/>
</dbReference>
<protein>
    <submittedName>
        <fullName evidence="2">P1 family peptidase</fullName>
    </submittedName>
</protein>
<keyword evidence="3" id="KW-1185">Reference proteome</keyword>
<sequence length="334" mass="32359">MRAGERNGLTDVVGLRVGHASLSGPGARSGTTVVLAPPGGAVAGVDVRGAAPGTRETDLLAPTATVQRVHAVTLSGGSAYGLDAASGVMARLERDGEGFPVPGAVVPIVPAAVVFDLGRGGDPRARPTAETGAAAYDDARSPAGAGPVAQGSVGAGTGAVSGGLRGGIGSASAVLDGGTVVAALVVLNSAGTAADLRTGEVHGARHGLAGEFDGAGTAPPDRLAELYAAHVNPLGTATTLVVVATDAALDKAGCTRLATMAHDGLARAISPVHTIRDGDCAFALSTGTAPAPDTAVLVALQAAAADVTARAVAHALLAAREAPDRPSYRSLVGG</sequence>
<dbReference type="PANTHER" id="PTHR36512:SF3">
    <property type="entry name" value="BLR5678 PROTEIN"/>
    <property type="match status" value="1"/>
</dbReference>
<evidence type="ECO:0000313" key="2">
    <source>
        <dbReference type="EMBL" id="MEJ8280525.1"/>
    </source>
</evidence>
<name>A0ABU8T989_9PSEU</name>
<comment type="caution">
    <text evidence="2">The sequence shown here is derived from an EMBL/GenBank/DDBJ whole genome shotgun (WGS) entry which is preliminary data.</text>
</comment>
<dbReference type="EMBL" id="JBBJUP010000013">
    <property type="protein sequence ID" value="MEJ8280525.1"/>
    <property type="molecule type" value="Genomic_DNA"/>
</dbReference>
<dbReference type="RefSeq" id="WP_340291768.1">
    <property type="nucleotide sequence ID" value="NZ_JBBJUP010000013.1"/>
</dbReference>
<gene>
    <name evidence="2" type="ORF">WJX68_16395</name>
</gene>
<dbReference type="Gene3D" id="3.60.70.12">
    <property type="entry name" value="L-amino peptidase D-ALA esterase/amidase"/>
    <property type="match status" value="1"/>
</dbReference>
<evidence type="ECO:0000256" key="1">
    <source>
        <dbReference type="ARBA" id="ARBA00007068"/>
    </source>
</evidence>
<dbReference type="CDD" id="cd02252">
    <property type="entry name" value="nylC_like"/>
    <property type="match status" value="1"/>
</dbReference>
<dbReference type="InterPro" id="IPR016117">
    <property type="entry name" value="ArgJ-like_dom_sf"/>
</dbReference>
<proteinExistence type="inferred from homology"/>
<dbReference type="InterPro" id="IPR005321">
    <property type="entry name" value="Peptidase_S58_DmpA"/>
</dbReference>
<organism evidence="2 3">
    <name type="scientific">Pseudonocardia spirodelae</name>
    <dbReference type="NCBI Taxonomy" id="3133431"/>
    <lineage>
        <taxon>Bacteria</taxon>
        <taxon>Bacillati</taxon>
        <taxon>Actinomycetota</taxon>
        <taxon>Actinomycetes</taxon>
        <taxon>Pseudonocardiales</taxon>
        <taxon>Pseudonocardiaceae</taxon>
        <taxon>Pseudonocardia</taxon>
    </lineage>
</organism>
<dbReference type="Proteomes" id="UP001364211">
    <property type="component" value="Unassembled WGS sequence"/>
</dbReference>
<accession>A0ABU8T989</accession>
<reference evidence="2 3" key="1">
    <citation type="submission" date="2024-03" db="EMBL/GenBank/DDBJ databases">
        <title>Draft genome sequence of Pseudonocardia sp. DW16-2.</title>
        <authorList>
            <person name="Duangmal K."/>
        </authorList>
    </citation>
    <scope>NUCLEOTIDE SEQUENCE [LARGE SCALE GENOMIC DNA]</scope>
    <source>
        <strain evidence="2 3">DW16-2</strain>
    </source>
</reference>